<sequence>MYQTVGHQVIPLYAEATGIPLYRRAIAGSAAQQGKDYSHYASQPSSEAVPGPAEGSVPAAASEDANDGDETESMVPLLRAIKAAHPEANAICAGAILSTYQRTRVESVATRLGLVPLAYLWKFPTLPVPDSVGGAASDAQLLDDMTAVGLEARIIKVASGGLDDSFLWTNVASAGGRDKIARAMRRFGTAEKGAVIGEGGEFETLVLDGPSRLFRKRIVVAEANRRVVREGGGTAWLSLRDARLEDKEDSSPEAVSTGEVRTPDLLDARFTSVLDTLSSADAGDGVGKDATASVDKCKKTEEESLPHIGTLQTRENGQLQQWCFLGEASSRSRSVAAETESIVEQIRRRLLLAGGLSPSAIISTTIVLHRMANFPAVNAAYGALFDAPNPPARVTISCGDLLLPAYANIAVYLVVHSNLRPGQRQGLHVQSRSYWAPANIGPYSQAVTIPLASLSTAAPLETDGPRLVSIAGQIPLVPATMTLPTSPAIVSGHHEEATLKLQLSLSLQHLWRIGAEMGVQWWTSAVAYFPKASGAEEVMRSHAQLASKAWEAAHVWSAPEDEDGDHDGPDLWDRKFDPRYMSYAMGDEDKAQDPKLPDWSVVAAADAELDSGSSSMSKGKKYIPPLFVAEVSELPRAAGVEWHAHLGIAQAADASVVLVDNAQHSAQDSILNQSRDDGLSISQTINRTTAAITGEGGVSMVQTVVVDKFEVQLSSTDHQQTVRGESQAGLFTEQDYAAGTAVARLSRKAPHSGETAPVAVVRYVDAERYSSALKRQKVGVTDGRDNEIMAPIVPCYSLWDAASGERLSSVMVYQSVFEL</sequence>
<organism evidence="8 9">
    <name type="scientific">Apodospora peruviana</name>
    <dbReference type="NCBI Taxonomy" id="516989"/>
    <lineage>
        <taxon>Eukaryota</taxon>
        <taxon>Fungi</taxon>
        <taxon>Dikarya</taxon>
        <taxon>Ascomycota</taxon>
        <taxon>Pezizomycotina</taxon>
        <taxon>Sordariomycetes</taxon>
        <taxon>Sordariomycetidae</taxon>
        <taxon>Sordariales</taxon>
        <taxon>Lasiosphaeriaceae</taxon>
        <taxon>Apodospora</taxon>
    </lineage>
</organism>
<dbReference type="InterPro" id="IPR002761">
    <property type="entry name" value="Diphthami_syn_dom"/>
</dbReference>
<reference evidence="8" key="2">
    <citation type="submission" date="2023-06" db="EMBL/GenBank/DDBJ databases">
        <authorList>
            <consortium name="Lawrence Berkeley National Laboratory"/>
            <person name="Haridas S."/>
            <person name="Hensen N."/>
            <person name="Bonometti L."/>
            <person name="Westerberg I."/>
            <person name="Brannstrom I.O."/>
            <person name="Guillou S."/>
            <person name="Cros-Aarteil S."/>
            <person name="Calhoun S."/>
            <person name="Kuo A."/>
            <person name="Mondo S."/>
            <person name="Pangilinan J."/>
            <person name="Riley R."/>
            <person name="Labutti K."/>
            <person name="Andreopoulos B."/>
            <person name="Lipzen A."/>
            <person name="Chen C."/>
            <person name="Yanf M."/>
            <person name="Daum C."/>
            <person name="Ng V."/>
            <person name="Clum A."/>
            <person name="Steindorff A."/>
            <person name="Ohm R."/>
            <person name="Martin F."/>
            <person name="Silar P."/>
            <person name="Natvig D."/>
            <person name="Lalanne C."/>
            <person name="Gautier V."/>
            <person name="Ament-Velasquez S.L."/>
            <person name="Kruys A."/>
            <person name="Hutchinson M.I."/>
            <person name="Powell A.J."/>
            <person name="Barry K."/>
            <person name="Miller A.N."/>
            <person name="Grigoriev I.V."/>
            <person name="Debuchy R."/>
            <person name="Gladieux P."/>
            <person name="Thoren M.H."/>
            <person name="Johannesson H."/>
        </authorList>
    </citation>
    <scope>NUCLEOTIDE SEQUENCE</scope>
    <source>
        <strain evidence="8">CBS 118394</strain>
    </source>
</reference>
<dbReference type="SUPFAM" id="SSF52402">
    <property type="entry name" value="Adenine nucleotide alpha hydrolases-like"/>
    <property type="match status" value="1"/>
</dbReference>
<dbReference type="FunFam" id="3.90.1490.10:FF:000004">
    <property type="entry name" value="ATP binding L-PSP endoribonuclease family protein"/>
    <property type="match status" value="1"/>
</dbReference>
<dbReference type="AlphaFoldDB" id="A0AAE0ISL9"/>
<evidence type="ECO:0000256" key="3">
    <source>
        <dbReference type="ARBA" id="ARBA00029814"/>
    </source>
</evidence>
<comment type="caution">
    <text evidence="8">The sequence shown here is derived from an EMBL/GenBank/DDBJ whole genome shotgun (WGS) entry which is preliminary data.</text>
</comment>
<dbReference type="GO" id="GO:0017178">
    <property type="term" value="F:diphthine-ammonia ligase activity"/>
    <property type="evidence" value="ECO:0007669"/>
    <property type="project" value="UniProtKB-EC"/>
</dbReference>
<evidence type="ECO:0000256" key="2">
    <source>
        <dbReference type="ARBA" id="ARBA00018426"/>
    </source>
</evidence>
<comment type="catalytic activity">
    <reaction evidence="5">
        <text>diphthine-[translation elongation factor 2] + NH4(+) + ATP = diphthamide-[translation elongation factor 2] + AMP + diphosphate + H(+)</text>
        <dbReference type="Rhea" id="RHEA:19753"/>
        <dbReference type="Rhea" id="RHEA-COMP:10172"/>
        <dbReference type="Rhea" id="RHEA-COMP:10174"/>
        <dbReference type="ChEBI" id="CHEBI:15378"/>
        <dbReference type="ChEBI" id="CHEBI:16692"/>
        <dbReference type="ChEBI" id="CHEBI:28938"/>
        <dbReference type="ChEBI" id="CHEBI:30616"/>
        <dbReference type="ChEBI" id="CHEBI:33019"/>
        <dbReference type="ChEBI" id="CHEBI:82696"/>
        <dbReference type="ChEBI" id="CHEBI:456215"/>
        <dbReference type="EC" id="6.3.1.14"/>
    </reaction>
</comment>
<dbReference type="PANTHER" id="PTHR12196">
    <property type="entry name" value="DOMAIN OF UNKNOWN FUNCTION 71 DUF71 -CONTAINING PROTEIN"/>
    <property type="match status" value="1"/>
</dbReference>
<dbReference type="Gene3D" id="3.90.1490.10">
    <property type="entry name" value="putative n-type atp pyrophosphatase, domain 2"/>
    <property type="match status" value="1"/>
</dbReference>
<dbReference type="Gene3D" id="3.40.50.620">
    <property type="entry name" value="HUPs"/>
    <property type="match status" value="1"/>
</dbReference>
<dbReference type="Pfam" id="PF01042">
    <property type="entry name" value="Ribonuc_L-PSP"/>
    <property type="match status" value="1"/>
</dbReference>
<evidence type="ECO:0000256" key="6">
    <source>
        <dbReference type="SAM" id="MobiDB-lite"/>
    </source>
</evidence>
<dbReference type="InterPro" id="IPR030662">
    <property type="entry name" value="DPH6/MJ0570"/>
</dbReference>
<name>A0AAE0ISL9_9PEZI</name>
<dbReference type="EMBL" id="JAUEDM010000001">
    <property type="protein sequence ID" value="KAK3330404.1"/>
    <property type="molecule type" value="Genomic_DNA"/>
</dbReference>
<evidence type="ECO:0000256" key="4">
    <source>
        <dbReference type="ARBA" id="ARBA00031552"/>
    </source>
</evidence>
<dbReference type="InterPro" id="IPR035959">
    <property type="entry name" value="RutC-like_sf"/>
</dbReference>
<dbReference type="CDD" id="cd01994">
    <property type="entry name" value="AANH_PF0828-like"/>
    <property type="match status" value="1"/>
</dbReference>
<dbReference type="Gene3D" id="3.30.1330.40">
    <property type="entry name" value="RutC-like"/>
    <property type="match status" value="2"/>
</dbReference>
<reference evidence="8" key="1">
    <citation type="journal article" date="2023" name="Mol. Phylogenet. Evol.">
        <title>Genome-scale phylogeny and comparative genomics of the fungal order Sordariales.</title>
        <authorList>
            <person name="Hensen N."/>
            <person name="Bonometti L."/>
            <person name="Westerberg I."/>
            <person name="Brannstrom I.O."/>
            <person name="Guillou S."/>
            <person name="Cros-Aarteil S."/>
            <person name="Calhoun S."/>
            <person name="Haridas S."/>
            <person name="Kuo A."/>
            <person name="Mondo S."/>
            <person name="Pangilinan J."/>
            <person name="Riley R."/>
            <person name="LaButti K."/>
            <person name="Andreopoulos B."/>
            <person name="Lipzen A."/>
            <person name="Chen C."/>
            <person name="Yan M."/>
            <person name="Daum C."/>
            <person name="Ng V."/>
            <person name="Clum A."/>
            <person name="Steindorff A."/>
            <person name="Ohm R.A."/>
            <person name="Martin F."/>
            <person name="Silar P."/>
            <person name="Natvig D.O."/>
            <person name="Lalanne C."/>
            <person name="Gautier V."/>
            <person name="Ament-Velasquez S.L."/>
            <person name="Kruys A."/>
            <person name="Hutchinson M.I."/>
            <person name="Powell A.J."/>
            <person name="Barry K."/>
            <person name="Miller A.N."/>
            <person name="Grigoriev I.V."/>
            <person name="Debuchy R."/>
            <person name="Gladieux P."/>
            <person name="Hiltunen Thoren M."/>
            <person name="Johannesson H."/>
        </authorList>
    </citation>
    <scope>NUCLEOTIDE SEQUENCE</scope>
    <source>
        <strain evidence="8">CBS 118394</strain>
    </source>
</reference>
<protein>
    <recommendedName>
        <fullName evidence="2">Diphthine--ammonia ligase</fullName>
        <ecNumber evidence="1">6.3.1.14</ecNumber>
    </recommendedName>
    <alternativeName>
        <fullName evidence="3">Diphthamide synthase</fullName>
    </alternativeName>
    <alternativeName>
        <fullName evidence="4">Diphthamide synthetase</fullName>
    </alternativeName>
</protein>
<dbReference type="InterPro" id="IPR006175">
    <property type="entry name" value="YjgF/YER057c/UK114"/>
</dbReference>
<evidence type="ECO:0000256" key="5">
    <source>
        <dbReference type="ARBA" id="ARBA00048108"/>
    </source>
</evidence>
<dbReference type="Pfam" id="PF01902">
    <property type="entry name" value="Diphthami_syn_2"/>
    <property type="match status" value="1"/>
</dbReference>
<evidence type="ECO:0000256" key="1">
    <source>
        <dbReference type="ARBA" id="ARBA00012089"/>
    </source>
</evidence>
<keyword evidence="9" id="KW-1185">Reference proteome</keyword>
<dbReference type="GO" id="GO:0017183">
    <property type="term" value="P:protein histidyl modification to diphthamide"/>
    <property type="evidence" value="ECO:0007669"/>
    <property type="project" value="TreeGrafter"/>
</dbReference>
<dbReference type="SUPFAM" id="SSF55298">
    <property type="entry name" value="YjgF-like"/>
    <property type="match status" value="2"/>
</dbReference>
<dbReference type="EC" id="6.3.1.14" evidence="1"/>
<accession>A0AAE0ISL9</accession>
<dbReference type="Proteomes" id="UP001283341">
    <property type="component" value="Unassembled WGS sequence"/>
</dbReference>
<evidence type="ECO:0000313" key="8">
    <source>
        <dbReference type="EMBL" id="KAK3330404.1"/>
    </source>
</evidence>
<feature type="region of interest" description="Disordered" evidence="6">
    <location>
        <begin position="37"/>
        <end position="72"/>
    </location>
</feature>
<dbReference type="PANTHER" id="PTHR12196:SF2">
    <property type="entry name" value="DIPHTHINE--AMMONIA LIGASE"/>
    <property type="match status" value="1"/>
</dbReference>
<evidence type="ECO:0000259" key="7">
    <source>
        <dbReference type="Pfam" id="PF01902"/>
    </source>
</evidence>
<gene>
    <name evidence="8" type="ORF">B0H66DRAFT_543780</name>
</gene>
<evidence type="ECO:0000313" key="9">
    <source>
        <dbReference type="Proteomes" id="UP001283341"/>
    </source>
</evidence>
<feature type="domain" description="Diphthamide synthase" evidence="7">
    <location>
        <begin position="77"/>
        <end position="226"/>
    </location>
</feature>
<dbReference type="CDD" id="cd06156">
    <property type="entry name" value="eu_AANH_C_2"/>
    <property type="match status" value="1"/>
</dbReference>
<dbReference type="InterPro" id="IPR014729">
    <property type="entry name" value="Rossmann-like_a/b/a_fold"/>
</dbReference>
<proteinExistence type="predicted"/>